<dbReference type="EMBL" id="LVYV01000053">
    <property type="protein sequence ID" value="KZD21099.1"/>
    <property type="molecule type" value="Genomic_DNA"/>
</dbReference>
<evidence type="ECO:0000313" key="3">
    <source>
        <dbReference type="Proteomes" id="UP000076574"/>
    </source>
</evidence>
<dbReference type="Pfam" id="PF01261">
    <property type="entry name" value="AP_endonuc_2"/>
    <property type="match status" value="1"/>
</dbReference>
<evidence type="ECO:0000259" key="1">
    <source>
        <dbReference type="Pfam" id="PF01261"/>
    </source>
</evidence>
<reference evidence="2 3" key="1">
    <citation type="submission" date="2016-03" db="EMBL/GenBank/DDBJ databases">
        <title>Microsymbionts genomes from the relict species Vavilovia formosa (Stev.) Fed.</title>
        <authorList>
            <person name="Kopat V."/>
            <person name="Chirak E."/>
            <person name="Kimeklis A."/>
            <person name="Andronov E."/>
        </authorList>
    </citation>
    <scope>NUCLEOTIDE SEQUENCE [LARGE SCALE GENOMIC DNA]</scope>
    <source>
        <strain evidence="2 3">Vaf07</strain>
    </source>
</reference>
<dbReference type="Proteomes" id="UP000076574">
    <property type="component" value="Unassembled WGS sequence"/>
</dbReference>
<keyword evidence="3" id="KW-1185">Reference proteome</keyword>
<dbReference type="SUPFAM" id="SSF51658">
    <property type="entry name" value="Xylose isomerase-like"/>
    <property type="match status" value="1"/>
</dbReference>
<accession>A0A163XM76</accession>
<dbReference type="Gene3D" id="3.20.20.150">
    <property type="entry name" value="Divalent-metal-dependent TIM barrel enzymes"/>
    <property type="match status" value="1"/>
</dbReference>
<dbReference type="AlphaFoldDB" id="A0A163XM76"/>
<dbReference type="STRING" id="943830.A4A58_15035"/>
<dbReference type="InterPro" id="IPR050312">
    <property type="entry name" value="IolE/XylAMocC-like"/>
</dbReference>
<evidence type="ECO:0000313" key="2">
    <source>
        <dbReference type="EMBL" id="KZD21099.1"/>
    </source>
</evidence>
<dbReference type="PANTHER" id="PTHR12110">
    <property type="entry name" value="HYDROXYPYRUVATE ISOMERASE"/>
    <property type="match status" value="1"/>
</dbReference>
<organism evidence="2 3">
    <name type="scientific">Tardiphaga robiniae</name>
    <dbReference type="NCBI Taxonomy" id="943830"/>
    <lineage>
        <taxon>Bacteria</taxon>
        <taxon>Pseudomonadati</taxon>
        <taxon>Pseudomonadota</taxon>
        <taxon>Alphaproteobacteria</taxon>
        <taxon>Hyphomicrobiales</taxon>
        <taxon>Nitrobacteraceae</taxon>
        <taxon>Tardiphaga</taxon>
    </lineage>
</organism>
<dbReference type="GO" id="GO:0016853">
    <property type="term" value="F:isomerase activity"/>
    <property type="evidence" value="ECO:0007669"/>
    <property type="project" value="UniProtKB-KW"/>
</dbReference>
<keyword evidence="2" id="KW-0413">Isomerase</keyword>
<proteinExistence type="predicted"/>
<name>A0A163XM76_9BRAD</name>
<dbReference type="RefSeq" id="WP_068737060.1">
    <property type="nucleotide sequence ID" value="NZ_LVYV01000053.1"/>
</dbReference>
<protein>
    <submittedName>
        <fullName evidence="2">Xylose isomerase</fullName>
    </submittedName>
</protein>
<dbReference type="InterPro" id="IPR036237">
    <property type="entry name" value="Xyl_isomerase-like_sf"/>
</dbReference>
<dbReference type="OrthoDB" id="8016886at2"/>
<dbReference type="PANTHER" id="PTHR12110:SF53">
    <property type="entry name" value="BLR5974 PROTEIN"/>
    <property type="match status" value="1"/>
</dbReference>
<sequence length="278" mass="29949">MARDIGVNTYGYIWSIPAVDCVRRLGKLGYRQIEFLLQPPHLSFDDFGSAARRELRAVLQDIGATKTAINLPSLDHNLASPFSRARAASVRMFEDTIDLAADIGAETVVVVPGRMSPLFPPSVENRFAWVGEGVSQLLPRAEDRGVGLAIENVPFAAFPDAAALERFVRGFTSSAIGVCYDAANAHFIDEDPAAGVRQLSDLLRIVHFSDTGQDKWRHDPIGTGTVPFADVVKALDAVGFEGAVTLEILDHDPDAAILRSHRALELLGFAPCKAGASA</sequence>
<dbReference type="InterPro" id="IPR013022">
    <property type="entry name" value="Xyl_isomerase-like_TIM-brl"/>
</dbReference>
<gene>
    <name evidence="2" type="ORF">A4A58_15035</name>
</gene>
<comment type="caution">
    <text evidence="2">The sequence shown here is derived from an EMBL/GenBank/DDBJ whole genome shotgun (WGS) entry which is preliminary data.</text>
</comment>
<feature type="domain" description="Xylose isomerase-like TIM barrel" evidence="1">
    <location>
        <begin position="24"/>
        <end position="262"/>
    </location>
</feature>